<keyword evidence="2" id="KW-0687">Ribonucleoprotein</keyword>
<organism evidence="3 4">
    <name type="scientific">Hevea brasiliensis</name>
    <name type="common">Para rubber tree</name>
    <name type="synonym">Siphonia brasiliensis</name>
    <dbReference type="NCBI Taxonomy" id="3981"/>
    <lineage>
        <taxon>Eukaryota</taxon>
        <taxon>Viridiplantae</taxon>
        <taxon>Streptophyta</taxon>
        <taxon>Embryophyta</taxon>
        <taxon>Tracheophyta</taxon>
        <taxon>Spermatophyta</taxon>
        <taxon>Magnoliopsida</taxon>
        <taxon>eudicotyledons</taxon>
        <taxon>Gunneridae</taxon>
        <taxon>Pentapetalae</taxon>
        <taxon>rosids</taxon>
        <taxon>fabids</taxon>
        <taxon>Malpighiales</taxon>
        <taxon>Euphorbiaceae</taxon>
        <taxon>Crotonoideae</taxon>
        <taxon>Micrandreae</taxon>
        <taxon>Hevea</taxon>
    </lineage>
</organism>
<protein>
    <submittedName>
        <fullName evidence="3">Uncharacterized protein</fullName>
    </submittedName>
</protein>
<evidence type="ECO:0000313" key="3">
    <source>
        <dbReference type="EMBL" id="KAJ9190447.1"/>
    </source>
</evidence>
<comment type="caution">
    <text evidence="3">The sequence shown here is derived from an EMBL/GenBank/DDBJ whole genome shotgun (WGS) entry which is preliminary data.</text>
</comment>
<dbReference type="Gene3D" id="3.40.50.10490">
    <property type="entry name" value="Glucose-6-phosphate isomerase like protein, domain 1"/>
    <property type="match status" value="1"/>
</dbReference>
<dbReference type="Proteomes" id="UP001174677">
    <property type="component" value="Chromosome 1"/>
</dbReference>
<proteinExistence type="predicted"/>
<accession>A0ABQ9NDX9</accession>
<dbReference type="PANTHER" id="PTHR11489">
    <property type="entry name" value="40S RIBOSOMAL PROTEIN SA"/>
    <property type="match status" value="1"/>
</dbReference>
<keyword evidence="4" id="KW-1185">Reference proteome</keyword>
<name>A0ABQ9NDX9_HEVBR</name>
<reference evidence="3" key="1">
    <citation type="journal article" date="2023" name="Plant Biotechnol. J.">
        <title>Chromosome-level wild Hevea brasiliensis genome provides new tools for genomic-assisted breeding and valuable loci to elevate rubber yield.</title>
        <authorList>
            <person name="Cheng H."/>
            <person name="Song X."/>
            <person name="Hu Y."/>
            <person name="Wu T."/>
            <person name="Yang Q."/>
            <person name="An Z."/>
            <person name="Feng S."/>
            <person name="Deng Z."/>
            <person name="Wu W."/>
            <person name="Zeng X."/>
            <person name="Tu M."/>
            <person name="Wang X."/>
            <person name="Huang H."/>
        </authorList>
    </citation>
    <scope>NUCLEOTIDE SEQUENCE</scope>
    <source>
        <strain evidence="3">MT/VB/25A 57/8</strain>
    </source>
</reference>
<evidence type="ECO:0000256" key="2">
    <source>
        <dbReference type="ARBA" id="ARBA00023274"/>
    </source>
</evidence>
<sequence length="129" mass="13922">MLKKILAHLSSSHFLRPSQALAERSHGYGHSSGTNTGSVPEGVGYTDPLTHSVSLKLLRSAAMATGTAAALTRALSQKELDIQMMLAAEVHLGTKNCDFPMKRYVFKRRNDGIYIINLGKDMGKTSSGC</sequence>
<dbReference type="PROSITE" id="PS00962">
    <property type="entry name" value="RIBOSOMAL_S2_1"/>
    <property type="match status" value="1"/>
</dbReference>
<dbReference type="SUPFAM" id="SSF52313">
    <property type="entry name" value="Ribosomal protein S2"/>
    <property type="match status" value="1"/>
</dbReference>
<evidence type="ECO:0000256" key="1">
    <source>
        <dbReference type="ARBA" id="ARBA00022980"/>
    </source>
</evidence>
<evidence type="ECO:0000313" key="4">
    <source>
        <dbReference type="Proteomes" id="UP001174677"/>
    </source>
</evidence>
<dbReference type="InterPro" id="IPR023591">
    <property type="entry name" value="Ribosomal_uS2_flav_dom_sf"/>
</dbReference>
<keyword evidence="1" id="KW-0689">Ribosomal protein</keyword>
<gene>
    <name evidence="3" type="ORF">P3X46_001649</name>
</gene>
<dbReference type="InterPro" id="IPR005707">
    <property type="entry name" value="Ribosomal_uS2_euk/arc"/>
</dbReference>
<dbReference type="EMBL" id="JARPOI010000001">
    <property type="protein sequence ID" value="KAJ9190447.1"/>
    <property type="molecule type" value="Genomic_DNA"/>
</dbReference>
<dbReference type="InterPro" id="IPR018130">
    <property type="entry name" value="Ribosomal_uS2_CS"/>
</dbReference>